<accession>A0A0S4JKV4</accession>
<reference evidence="4" key="1">
    <citation type="submission" date="2015-09" db="EMBL/GenBank/DDBJ databases">
        <authorList>
            <consortium name="Pathogen Informatics"/>
        </authorList>
    </citation>
    <scope>NUCLEOTIDE SEQUENCE [LARGE SCALE GENOMIC DNA]</scope>
    <source>
        <strain evidence="4">Lake Konstanz</strain>
    </source>
</reference>
<dbReference type="InterPro" id="IPR002885">
    <property type="entry name" value="PPR_rpt"/>
</dbReference>
<dbReference type="PROSITE" id="PS51375">
    <property type="entry name" value="PPR"/>
    <property type="match status" value="2"/>
</dbReference>
<dbReference type="InterPro" id="IPR011990">
    <property type="entry name" value="TPR-like_helical_dom_sf"/>
</dbReference>
<name>A0A0S4JKV4_BODSA</name>
<evidence type="ECO:0000256" key="1">
    <source>
        <dbReference type="ARBA" id="ARBA00022737"/>
    </source>
</evidence>
<feature type="repeat" description="PPR" evidence="2">
    <location>
        <begin position="815"/>
        <end position="849"/>
    </location>
</feature>
<dbReference type="Pfam" id="PF13812">
    <property type="entry name" value="PPR_3"/>
    <property type="match status" value="1"/>
</dbReference>
<evidence type="ECO:0000313" key="4">
    <source>
        <dbReference type="Proteomes" id="UP000051952"/>
    </source>
</evidence>
<evidence type="ECO:0000256" key="2">
    <source>
        <dbReference type="PROSITE-ProRule" id="PRU00708"/>
    </source>
</evidence>
<keyword evidence="4" id="KW-1185">Reference proteome</keyword>
<gene>
    <name evidence="3" type="ORF">BSAL_22370</name>
</gene>
<dbReference type="Gene3D" id="1.25.40.10">
    <property type="entry name" value="Tetratricopeptide repeat domain"/>
    <property type="match status" value="3"/>
</dbReference>
<dbReference type="OrthoDB" id="185373at2759"/>
<dbReference type="OMA" id="EMLRWYA"/>
<dbReference type="EMBL" id="CYKH01001751">
    <property type="protein sequence ID" value="CUG89618.1"/>
    <property type="molecule type" value="Genomic_DNA"/>
</dbReference>
<feature type="repeat" description="PPR" evidence="2">
    <location>
        <begin position="780"/>
        <end position="814"/>
    </location>
</feature>
<dbReference type="PANTHER" id="PTHR47447:SF23">
    <property type="entry name" value="PENTACOTRIPEPTIDE-REPEAT REGION OF PRORP DOMAIN-CONTAINING PROTEIN"/>
    <property type="match status" value="1"/>
</dbReference>
<sequence>MRRNTNALRSFLFGAFSSPTAPLAYSFGVVCCAQRWSSSNPRRHQSFRPFSAEDEEQLVSVLTTKPRHVARHIRQSMLHSRKQTLQFRNSVTFLMIQLQGKLQKKEIEPADATAIVESVMKECVELRQADMAHLLFRASLRFRKYGMKLSPRCVKYLFESYKTGAKSLMEGLVDELKVEEELRSIVMAALVYCGRYDEADAMFRSIPSGNITTEEVVGFLEALGAQQQYNAADEAVMYVLRIALRNELASVPHFSEIASAGIVATRGDRGRMMNFYRDTILQNKALCLPLSDIAVSYILRQKVYNLTTLVELYQCEQDLKQELDIKKESLGLPSETVLISRGSELIARGQNAGDEIMLTKVQHLRAVIESSLDANTSSDGSAADSSANATPFESIDQQYIFSLIKGFGILGKLDDMKSAFALLKANNAVRDHRVYDEMMRWYAYSNNLKEVLALKEEMTKEGIYHSSMTYQHVFRVLDKHYPRMIEKYYNELRSQNISLDAYLYAALIRVFGDLGDHDRVVSLHEECKQRAQDGQMQAMSPAVTVQLIRAYRNDPDACERVIADAKNFGHLTSDFVQAELIQFYASHKRIEDMVRLVENLPRKSPQVFRVLLRDAAHRHNKPRFDALYQELRESGTRLNEHLFGVLVSAFGQFHDVDAISRIVSEARASPDIIRNSSFFAEAALAFAKVNQWALVDDCWERLLASKLSITMSTYNRFLDAYMSHGRLDQVQVVLNVMMQNVPPNPITATTVIDMLGKMGRLTEMEALLDEMSQSANALPTLVTYHQVMNAYAKAGDIHKLESVRQRLQQQGLVENHVTYNILAEGYGRAKRLEHLQELVAERRIKGIPMEEFGYVILLNIYSRAKLSEETRQLVDEMQKDENLRMTPRLQCTIATAFGHVGDVAMAEQHIATILASPDRSLRDVETICLIYSRLRDIRRLQQILEDPSISKTPLMYNVAIGAFAKAGEHSKVAILLQTMETQNMRLSRSTAVTLSFFFLRHPSTSADFGRPFYLKDSADVQRCDWSICESR</sequence>
<keyword evidence="1" id="KW-0677">Repeat</keyword>
<dbReference type="PANTHER" id="PTHR47447">
    <property type="entry name" value="OS03G0856100 PROTEIN"/>
    <property type="match status" value="1"/>
</dbReference>
<evidence type="ECO:0000313" key="3">
    <source>
        <dbReference type="EMBL" id="CUG89618.1"/>
    </source>
</evidence>
<protein>
    <submittedName>
        <fullName evidence="3">Pentatricopeptide repeat protein, putative</fullName>
    </submittedName>
</protein>
<dbReference type="NCBIfam" id="TIGR00756">
    <property type="entry name" value="PPR"/>
    <property type="match status" value="2"/>
</dbReference>
<dbReference type="AlphaFoldDB" id="A0A0S4JKV4"/>
<dbReference type="Pfam" id="PF01535">
    <property type="entry name" value="PPR"/>
    <property type="match status" value="3"/>
</dbReference>
<proteinExistence type="predicted"/>
<dbReference type="VEuPathDB" id="TriTrypDB:BSAL_22370"/>
<dbReference type="Proteomes" id="UP000051952">
    <property type="component" value="Unassembled WGS sequence"/>
</dbReference>
<organism evidence="3 4">
    <name type="scientific">Bodo saltans</name>
    <name type="common">Flagellated protozoan</name>
    <dbReference type="NCBI Taxonomy" id="75058"/>
    <lineage>
        <taxon>Eukaryota</taxon>
        <taxon>Discoba</taxon>
        <taxon>Euglenozoa</taxon>
        <taxon>Kinetoplastea</taxon>
        <taxon>Metakinetoplastina</taxon>
        <taxon>Eubodonida</taxon>
        <taxon>Bodonidae</taxon>
        <taxon>Bodo</taxon>
    </lineage>
</organism>